<dbReference type="AlphaFoldDB" id="F2IEU0"/>
<dbReference type="KEGG" id="fte:Fluta_3689"/>
<accession>F2IEU0</accession>
<name>F2IEU0_FLUTR</name>
<dbReference type="STRING" id="755732.Fluta_3689"/>
<gene>
    <name evidence="1" type="ordered locus">Fluta_3689</name>
</gene>
<evidence type="ECO:0000313" key="1">
    <source>
        <dbReference type="EMBL" id="AEA45657.1"/>
    </source>
</evidence>
<dbReference type="OrthoDB" id="1429200at2"/>
<dbReference type="HOGENOM" id="CLU_1394537_0_0_10"/>
<keyword evidence="2" id="KW-1185">Reference proteome</keyword>
<proteinExistence type="predicted"/>
<reference evidence="1 2" key="1">
    <citation type="journal article" date="2011" name="Stand. Genomic Sci.">
        <title>Complete genome sequence of the gliding freshwater bacterium Fluviicola taffensis type strain (RW262).</title>
        <authorList>
            <person name="Woyke T."/>
            <person name="Chertkov O."/>
            <person name="Lapidus A."/>
            <person name="Nolan M."/>
            <person name="Lucas S."/>
            <person name="Del Rio T.G."/>
            <person name="Tice H."/>
            <person name="Cheng J.F."/>
            <person name="Tapia R."/>
            <person name="Han C."/>
            <person name="Goodwin L."/>
            <person name="Pitluck S."/>
            <person name="Liolios K."/>
            <person name="Pagani I."/>
            <person name="Ivanova N."/>
            <person name="Huntemann M."/>
            <person name="Mavromatis K."/>
            <person name="Mikhailova N."/>
            <person name="Pati A."/>
            <person name="Chen A."/>
            <person name="Palaniappan K."/>
            <person name="Land M."/>
            <person name="Hauser L."/>
            <person name="Brambilla E.M."/>
            <person name="Rohde M."/>
            <person name="Mwirichia R."/>
            <person name="Sikorski J."/>
            <person name="Tindall B.J."/>
            <person name="Goker M."/>
            <person name="Bristow J."/>
            <person name="Eisen J.A."/>
            <person name="Markowitz V."/>
            <person name="Hugenholtz P."/>
            <person name="Klenk H.P."/>
            <person name="Kyrpides N.C."/>
        </authorList>
    </citation>
    <scope>NUCLEOTIDE SEQUENCE [LARGE SCALE GENOMIC DNA]</scope>
    <source>
        <strain evidence="2">DSM 16823 / RW262 / RW262</strain>
    </source>
</reference>
<organism evidence="1 2">
    <name type="scientific">Fluviicola taffensis (strain DSM 16823 / NCIMB 13979 / RW262)</name>
    <dbReference type="NCBI Taxonomy" id="755732"/>
    <lineage>
        <taxon>Bacteria</taxon>
        <taxon>Pseudomonadati</taxon>
        <taxon>Bacteroidota</taxon>
        <taxon>Flavobacteriia</taxon>
        <taxon>Flavobacteriales</taxon>
        <taxon>Crocinitomicaceae</taxon>
        <taxon>Fluviicola</taxon>
    </lineage>
</organism>
<protein>
    <submittedName>
        <fullName evidence="1">Uncharacterized protein</fullName>
    </submittedName>
</protein>
<dbReference type="Proteomes" id="UP000007463">
    <property type="component" value="Chromosome"/>
</dbReference>
<dbReference type="EMBL" id="CP002542">
    <property type="protein sequence ID" value="AEA45657.1"/>
    <property type="molecule type" value="Genomic_DNA"/>
</dbReference>
<dbReference type="RefSeq" id="WP_013688424.1">
    <property type="nucleotide sequence ID" value="NC_015321.1"/>
</dbReference>
<reference evidence="2" key="2">
    <citation type="submission" date="2011-02" db="EMBL/GenBank/DDBJ databases">
        <title>The complete genome of Fluviicola taffensis DSM 16823.</title>
        <authorList>
            <consortium name="US DOE Joint Genome Institute (JGI-PGF)"/>
            <person name="Lucas S."/>
            <person name="Copeland A."/>
            <person name="Lapidus A."/>
            <person name="Bruce D."/>
            <person name="Goodwin L."/>
            <person name="Pitluck S."/>
            <person name="Kyrpides N."/>
            <person name="Mavromatis K."/>
            <person name="Ivanova N."/>
            <person name="Mikhailova N."/>
            <person name="Pagani I."/>
            <person name="Chertkov O."/>
            <person name="Detter J.C."/>
            <person name="Han C."/>
            <person name="Tapia R."/>
            <person name="Land M."/>
            <person name="Hauser L."/>
            <person name="Markowitz V."/>
            <person name="Cheng J.-F."/>
            <person name="Hugenholtz P."/>
            <person name="Woyke T."/>
            <person name="Wu D."/>
            <person name="Tindall B."/>
            <person name="Pomrenke H.G."/>
            <person name="Brambilla E."/>
            <person name="Klenk H.-P."/>
            <person name="Eisen J.A."/>
        </authorList>
    </citation>
    <scope>NUCLEOTIDE SEQUENCE [LARGE SCALE GENOMIC DNA]</scope>
    <source>
        <strain evidence="2">DSM 16823 / RW262 / RW262</strain>
    </source>
</reference>
<evidence type="ECO:0000313" key="2">
    <source>
        <dbReference type="Proteomes" id="UP000007463"/>
    </source>
</evidence>
<sequence length="195" mass="22863">MENCLLILSILPVFLCCKSSNLDDSELNFNPYKKNDVLIFESNLGERDSLRIRQVINMKNNAAQMTLNPDKLVTLLVEADYSEAYLTIDNYFEPVEIHILEINKVNKEPALVQFNLDLSEAVFYPKYNQKIEDVLKQTKYKMKIGGKKYDDIVIIKPESNEYASREHFISKIYWSLKYGYVRYDLLNGKKWELVN</sequence>